<reference evidence="1 2" key="1">
    <citation type="submission" date="2020-03" db="EMBL/GenBank/DDBJ databases">
        <title>Whole genome shotgun sequence of Phytohabitans flavus NBRC 107702.</title>
        <authorList>
            <person name="Komaki H."/>
            <person name="Tamura T."/>
        </authorList>
    </citation>
    <scope>NUCLEOTIDE SEQUENCE [LARGE SCALE GENOMIC DNA]</scope>
    <source>
        <strain evidence="1 2">NBRC 107702</strain>
    </source>
</reference>
<dbReference type="Proteomes" id="UP000502508">
    <property type="component" value="Chromosome"/>
</dbReference>
<gene>
    <name evidence="1" type="ORF">Pflav_049080</name>
</gene>
<name>A0A6F8XXN2_9ACTN</name>
<dbReference type="EMBL" id="AP022870">
    <property type="protein sequence ID" value="BCB78498.1"/>
    <property type="molecule type" value="Genomic_DNA"/>
</dbReference>
<reference evidence="1 2" key="2">
    <citation type="submission" date="2020-03" db="EMBL/GenBank/DDBJ databases">
        <authorList>
            <person name="Ichikawa N."/>
            <person name="Kimura A."/>
            <person name="Kitahashi Y."/>
            <person name="Uohara A."/>
        </authorList>
    </citation>
    <scope>NUCLEOTIDE SEQUENCE [LARGE SCALE GENOMIC DNA]</scope>
    <source>
        <strain evidence="1 2">NBRC 107702</strain>
    </source>
</reference>
<sequence length="185" mass="19861">MLAHVRVPGPDLHVLSTVDLDLYAPTVEVHVPVTSAAGPIGAADLAGRLGQAGAAAQPGEVDLEDGLRATGRVRDRPDDDRAPMYAWQPGQRRLDVCEPHQALLEAGGDDGDGLAVGRCPLRRIDHRASRHRAGWIARRVLILDRQVPRAMHHDAGRGIGVAPVRADEHVHRPGGESPQPLHGER</sequence>
<evidence type="ECO:0000313" key="1">
    <source>
        <dbReference type="EMBL" id="BCB78498.1"/>
    </source>
</evidence>
<proteinExistence type="predicted"/>
<dbReference type="KEGG" id="pfla:Pflav_049080"/>
<organism evidence="1 2">
    <name type="scientific">Phytohabitans flavus</name>
    <dbReference type="NCBI Taxonomy" id="1076124"/>
    <lineage>
        <taxon>Bacteria</taxon>
        <taxon>Bacillati</taxon>
        <taxon>Actinomycetota</taxon>
        <taxon>Actinomycetes</taxon>
        <taxon>Micromonosporales</taxon>
        <taxon>Micromonosporaceae</taxon>
    </lineage>
</organism>
<keyword evidence="2" id="KW-1185">Reference proteome</keyword>
<dbReference type="AlphaFoldDB" id="A0A6F8XXN2"/>
<protein>
    <submittedName>
        <fullName evidence="1">Uncharacterized protein</fullName>
    </submittedName>
</protein>
<evidence type="ECO:0000313" key="2">
    <source>
        <dbReference type="Proteomes" id="UP000502508"/>
    </source>
</evidence>
<accession>A0A6F8XXN2</accession>